<gene>
    <name evidence="1" type="ORF">BJ508DRAFT_417358</name>
</gene>
<keyword evidence="2" id="KW-1185">Reference proteome</keyword>
<dbReference type="Proteomes" id="UP000275078">
    <property type="component" value="Unassembled WGS sequence"/>
</dbReference>
<dbReference type="Gene3D" id="2.60.120.10">
    <property type="entry name" value="Jelly Rolls"/>
    <property type="match status" value="1"/>
</dbReference>
<dbReference type="InterPro" id="IPR014710">
    <property type="entry name" value="RmlC-like_jellyroll"/>
</dbReference>
<protein>
    <submittedName>
        <fullName evidence="1">Uncharacterized protein</fullName>
    </submittedName>
</protein>
<dbReference type="AlphaFoldDB" id="A0A3N4HTA2"/>
<evidence type="ECO:0000313" key="2">
    <source>
        <dbReference type="Proteomes" id="UP000275078"/>
    </source>
</evidence>
<dbReference type="SUPFAM" id="SSF51182">
    <property type="entry name" value="RmlC-like cupins"/>
    <property type="match status" value="1"/>
</dbReference>
<sequence length="450" mass="50186">MAAPNHFFDPFYYEAPPAYEDHSTHKKLLLVGGPQAPSNSTPVTVKTLPVTGQGTIAIKGRPSTRLQITVEATNILGAPTLNLVVENKSCRLFRKTQAGHEEDIETKLRPGVVESDCYLNGTESDSVYWLSLDKNNGILRYGEHFTNMTCCLFEVVLKQEIEGVMVWTDPKDAWLESLKTIDITLDDGALQPVAVAVRALPVVIDLSPFIATMDGISLNDLERGTVTVPKNLPEACQKLYENVAGTKITLTNEGEEFDFKAAIERSIKDPNGWCYKTLEKKSKEFGDKDEPLMTYLRITLGVNQGNSPGIPYVLEIWPSGHYSPIHDHGKSCAVIKVLCGEVVATYYDSLHKPRRKVGEAQLKKGMITWLDPDNYQIHQLHNKSEGLCCTIQCYSYEDKDETHYGKFDYSKADESVGHFDPNSDMAFGKFYELMKAETEALRLPGPVAHC</sequence>
<organism evidence="1 2">
    <name type="scientific">Ascobolus immersus RN42</name>
    <dbReference type="NCBI Taxonomy" id="1160509"/>
    <lineage>
        <taxon>Eukaryota</taxon>
        <taxon>Fungi</taxon>
        <taxon>Dikarya</taxon>
        <taxon>Ascomycota</taxon>
        <taxon>Pezizomycotina</taxon>
        <taxon>Pezizomycetes</taxon>
        <taxon>Pezizales</taxon>
        <taxon>Ascobolaceae</taxon>
        <taxon>Ascobolus</taxon>
    </lineage>
</organism>
<name>A0A3N4HTA2_ASCIM</name>
<dbReference type="EMBL" id="ML119733">
    <property type="protein sequence ID" value="RPA77052.1"/>
    <property type="molecule type" value="Genomic_DNA"/>
</dbReference>
<accession>A0A3N4HTA2</accession>
<dbReference type="CDD" id="cd10548">
    <property type="entry name" value="cupin_CDO"/>
    <property type="match status" value="1"/>
</dbReference>
<proteinExistence type="predicted"/>
<dbReference type="OrthoDB" id="543511at2759"/>
<reference evidence="1 2" key="1">
    <citation type="journal article" date="2018" name="Nat. Ecol. Evol.">
        <title>Pezizomycetes genomes reveal the molecular basis of ectomycorrhizal truffle lifestyle.</title>
        <authorList>
            <person name="Murat C."/>
            <person name="Payen T."/>
            <person name="Noel B."/>
            <person name="Kuo A."/>
            <person name="Morin E."/>
            <person name="Chen J."/>
            <person name="Kohler A."/>
            <person name="Krizsan K."/>
            <person name="Balestrini R."/>
            <person name="Da Silva C."/>
            <person name="Montanini B."/>
            <person name="Hainaut M."/>
            <person name="Levati E."/>
            <person name="Barry K.W."/>
            <person name="Belfiori B."/>
            <person name="Cichocki N."/>
            <person name="Clum A."/>
            <person name="Dockter R.B."/>
            <person name="Fauchery L."/>
            <person name="Guy J."/>
            <person name="Iotti M."/>
            <person name="Le Tacon F."/>
            <person name="Lindquist E.A."/>
            <person name="Lipzen A."/>
            <person name="Malagnac F."/>
            <person name="Mello A."/>
            <person name="Molinier V."/>
            <person name="Miyauchi S."/>
            <person name="Poulain J."/>
            <person name="Riccioni C."/>
            <person name="Rubini A."/>
            <person name="Sitrit Y."/>
            <person name="Splivallo R."/>
            <person name="Traeger S."/>
            <person name="Wang M."/>
            <person name="Zifcakova L."/>
            <person name="Wipf D."/>
            <person name="Zambonelli A."/>
            <person name="Paolocci F."/>
            <person name="Nowrousian M."/>
            <person name="Ottonello S."/>
            <person name="Baldrian P."/>
            <person name="Spatafora J.W."/>
            <person name="Henrissat B."/>
            <person name="Nagy L.G."/>
            <person name="Aury J.M."/>
            <person name="Wincker P."/>
            <person name="Grigoriev I.V."/>
            <person name="Bonfante P."/>
            <person name="Martin F.M."/>
        </authorList>
    </citation>
    <scope>NUCLEOTIDE SEQUENCE [LARGE SCALE GENOMIC DNA]</scope>
    <source>
        <strain evidence="1 2">RN42</strain>
    </source>
</reference>
<evidence type="ECO:0000313" key="1">
    <source>
        <dbReference type="EMBL" id="RPA77052.1"/>
    </source>
</evidence>
<dbReference type="InterPro" id="IPR011051">
    <property type="entry name" value="RmlC_Cupin_sf"/>
</dbReference>